<evidence type="ECO:0000313" key="2">
    <source>
        <dbReference type="EMBL" id="GEZ08339.1"/>
    </source>
</evidence>
<dbReference type="EMBL" id="BKCJ010239078">
    <property type="protein sequence ID" value="GEZ08339.1"/>
    <property type="molecule type" value="Genomic_DNA"/>
</dbReference>
<dbReference type="AlphaFoldDB" id="A0A699I152"/>
<sequence>MHVVVWRNKLDLDTLSMDDLYNNLRIYESEVKGMSSSTNTQNMAFVSSSLNNSNSRNGVNTAHEVNTANGVNTTSSHVNAASSLNIDNLSDAVICAFLATNPIALNLSMKIWNKFILMICLFPPPKSDLSYTGLEELFNEPKTEKSKDKSTDVEPKSVRKDSDAPILKDWVSDDEEETDEKQEVKPSINKINFVKATTDNNPRETVQNVNAAKAKEKHKAIKGKRVNAVKASACWERKRKHNILDHGNLQEHLQDKVIDSGCSRLVTGNMSFLTDYKEIDGGYVAFGGNPK</sequence>
<gene>
    <name evidence="2" type="ORF">Tci_480312</name>
</gene>
<organism evidence="2">
    <name type="scientific">Tanacetum cinerariifolium</name>
    <name type="common">Dalmatian daisy</name>
    <name type="synonym">Chrysanthemum cinerariifolium</name>
    <dbReference type="NCBI Taxonomy" id="118510"/>
    <lineage>
        <taxon>Eukaryota</taxon>
        <taxon>Viridiplantae</taxon>
        <taxon>Streptophyta</taxon>
        <taxon>Embryophyta</taxon>
        <taxon>Tracheophyta</taxon>
        <taxon>Spermatophyta</taxon>
        <taxon>Magnoliopsida</taxon>
        <taxon>eudicotyledons</taxon>
        <taxon>Gunneridae</taxon>
        <taxon>Pentapetalae</taxon>
        <taxon>asterids</taxon>
        <taxon>campanulids</taxon>
        <taxon>Asterales</taxon>
        <taxon>Asteraceae</taxon>
        <taxon>Asteroideae</taxon>
        <taxon>Anthemideae</taxon>
        <taxon>Anthemidinae</taxon>
        <taxon>Tanacetum</taxon>
    </lineage>
</organism>
<reference evidence="2" key="1">
    <citation type="journal article" date="2019" name="Sci. Rep.">
        <title>Draft genome of Tanacetum cinerariifolium, the natural source of mosquito coil.</title>
        <authorList>
            <person name="Yamashiro T."/>
            <person name="Shiraishi A."/>
            <person name="Satake H."/>
            <person name="Nakayama K."/>
        </authorList>
    </citation>
    <scope>NUCLEOTIDE SEQUENCE</scope>
</reference>
<evidence type="ECO:0000256" key="1">
    <source>
        <dbReference type="SAM" id="MobiDB-lite"/>
    </source>
</evidence>
<proteinExistence type="predicted"/>
<feature type="region of interest" description="Disordered" evidence="1">
    <location>
        <begin position="141"/>
        <end position="182"/>
    </location>
</feature>
<comment type="caution">
    <text evidence="2">The sequence shown here is derived from an EMBL/GenBank/DDBJ whole genome shotgun (WGS) entry which is preliminary data.</text>
</comment>
<feature type="compositionally biased region" description="Basic and acidic residues" evidence="1">
    <location>
        <begin position="141"/>
        <end position="163"/>
    </location>
</feature>
<accession>A0A699I152</accession>
<name>A0A699I152_TANCI</name>
<protein>
    <submittedName>
        <fullName evidence="2">Uncharacterized protein</fullName>
    </submittedName>
</protein>